<dbReference type="EMBL" id="VLKE01000001">
    <property type="protein sequence ID" value="TWH67966.1"/>
    <property type="molecule type" value="Genomic_DNA"/>
</dbReference>
<feature type="compositionally biased region" description="Low complexity" evidence="1">
    <location>
        <begin position="2371"/>
        <end position="2383"/>
    </location>
</feature>
<feature type="region of interest" description="Disordered" evidence="1">
    <location>
        <begin position="1426"/>
        <end position="1501"/>
    </location>
</feature>
<evidence type="ECO:0000313" key="2">
    <source>
        <dbReference type="EMBL" id="TWH67966.1"/>
    </source>
</evidence>
<name>A0A562IAS0_MICOL</name>
<accession>A0A562IAS0</accession>
<feature type="region of interest" description="Disordered" evidence="1">
    <location>
        <begin position="1217"/>
        <end position="1293"/>
    </location>
</feature>
<protein>
    <submittedName>
        <fullName evidence="2">Uncharacterized protein</fullName>
    </submittedName>
</protein>
<feature type="region of interest" description="Disordered" evidence="1">
    <location>
        <begin position="1587"/>
        <end position="1607"/>
    </location>
</feature>
<keyword evidence="3" id="KW-1185">Reference proteome</keyword>
<feature type="region of interest" description="Disordered" evidence="1">
    <location>
        <begin position="2757"/>
        <end position="2780"/>
    </location>
</feature>
<evidence type="ECO:0000313" key="3">
    <source>
        <dbReference type="Proteomes" id="UP000319825"/>
    </source>
</evidence>
<feature type="region of interest" description="Disordered" evidence="1">
    <location>
        <begin position="1797"/>
        <end position="1819"/>
    </location>
</feature>
<feature type="compositionally biased region" description="Low complexity" evidence="1">
    <location>
        <begin position="1449"/>
        <end position="1458"/>
    </location>
</feature>
<comment type="caution">
    <text evidence="2">The sequence shown here is derived from an EMBL/GenBank/DDBJ whole genome shotgun (WGS) entry which is preliminary data.</text>
</comment>
<organism evidence="2 3">
    <name type="scientific">Micromonospora olivasterospora</name>
    <dbReference type="NCBI Taxonomy" id="1880"/>
    <lineage>
        <taxon>Bacteria</taxon>
        <taxon>Bacillati</taxon>
        <taxon>Actinomycetota</taxon>
        <taxon>Actinomycetes</taxon>
        <taxon>Micromonosporales</taxon>
        <taxon>Micromonosporaceae</taxon>
        <taxon>Micromonospora</taxon>
    </lineage>
</organism>
<sequence length="2780" mass="302740">MKIAPAELREWMASSLAADLRLGDASEFRKLLPYPQVMSAQRRKELHQNWIAKIANSRSNGHEVAHVVVHILARMISRPIRIYQPFGDPVDVNPQSDATKLPVVFYKGAYYLGQPPDPNDADLAASIARGPERTSIPNDEEQRLDRLLGQAHDLLLDQVEKAERNPHPATRHWPALRETVERRLAVILRRPESPLQQVDILTQIRTYLNYILRPSLWKDEDPRPQGGRFTQYFNVISDAAQTTLSVDLSRKRLRLHNLQTISVVRDRIAVDFGMDGQEGFAVARVPYTATDGTEKFIYREFSTRLTAADLEVVRRRAAEALWRKVQSTIRQLSARETGRELAAFEQWADAVFHLDRAEGDAGPLDVFYGTVLKIHGERLAQAGVTTVAELGVLVARHLAADLGRGDASEFRKLLPYPENMSEQRREALHQHLLNKLVHRQPGYPDVVHVVPHIVAWGLGLPMAIHHPFGAPYIIGPPSGDGEIPQPVVWLDGAYHLGQPRDPHDARIAEGFPSPAAYTELRRLDVVFDEALDLLKAEVDTAEQNTAIRHWPLLQDTFHRNLAAIRQRPSSPRRHIDVLEEHRRYADALREESTWEDENRWNLQDPFTVPGRAEDTPGWPSLLRLRARRDGDDMLLGVVDRVAVPGDRVAVDFGEVDGEGVGIVRIPYTAPDGTERFVYKEIARRLTDSELAELWSTAAGPVWETVDRWTFGTLYHITAPVSESGIFDITFGGQRVTIPPVEVADGLPPVIAAELKEARFRLGYGMDSRPLAVLEVPAGRNGTGAPLYLELSSPAPTAYDIERLRSMALWESAEPGALLDEVSIDLVMQEDMRTPYPLPLTLGDDNSGRTLDGQEVDLSPGTEVALRVGRFLRLEESNIVTSIFAAVKAPLADRSGNAYRLIYTNLPNEWFDGFKTQWETTGSGKRPAGPEWPAGPLAKRPRTGDGLPGGPAAFRWGPGEGSFSAAVGVEAVSSSGWAAGVAPSVEQVDGGWRVSYRSVKGLPSWGEMTRVHSDRFTWQGTEPLRFVPTPGEQHPFRVETAGKIAGVRVHADHWVHGESGTVVFRLRLNPDPNVDRKSILGTLGAVEQWVVQTNERVRPEGGPQAVAVVFDPAAETEVRLSPYGSDLRDSDDVWVSEGGSAGKITQLHWLAGLPSRAYGHELKHFAGVPHDGSPGDLLRTSRTVGDDHLHEPGFTKWELDQIRATAASYVAPTVAPRPARLPESVSGSSDPVSDSLPGRPAAMEWHPPADAGSDAGGQLSDGDGYAVPPGFPGYESGVSDAPLNPGGGEPPTGAGRVVVMEVDAEPRTPVPPPATTALAPPEIVKSPAWDGFFQQVLDRAGGQVAETLGLPTVEVDDVRHYLAIELDRIVQRTDIRQRLQLSSPSLEVLRQALDSRGRSVPGLTQVLPHLVLEAFGINFAVSGSETVRHDQGAGPAGAGAGQGRLRRSAGRGPAAAHGGPDSGEVGSESMVQDAGDRAGLPADVAGGWTAGDPPQLTGGYTKKVPLNGDGRLTIKVGGKKPVAGVAAAGQMATVWFGRTDGSHEGEPAAWIKVESLNDRKGGPFWQWLNPAPTEDDLNRLKNYKSPTKRAAGWTAGDPPQLTGGDTIKVPLDRRGQLTIKVGGKQPFPGVAAASQMATVWFGRTDGSPEGEPAAWIKVESVEGRKGGPFWQWLNPAPTEDDLNRLKNYKSPTKLAGGWTAGDPPQMTGGYTKELRLNGRGRLTIRLRGKKPDVGVAAADQMATVWFGRTDGSHEGEPAAWIKVESLNDRDGSPFWRWLDPAPTENDLNRLRDYKSATERAGEWTAGDPPQPTGGYTKKAPLNGQGRLTITLGGKLPGVGVVAADREATVWFGRRRTDGSPEGEPAAWIKVESLDDREGGPFWRWLDPAPTEHDLKRLRTYEPRTGHAGGGTAGGPPLLTGGSSDKAAAVAPASTGSVGVAYRAARDDAVDVPGPNTDDAIPPVAGSWARPAVGIPSQGQQRPGVASAQVDRGQPAVRTPMAAPAPQPPPQPLEGWPQAAAGQAGATQRPANAFWDVAVDRSSLVSVQRPAVASVAGPDPMLPVPADGYCMLYAFIATDPIWVRDVLHPHLPVDLYQFLSDPGRVRTSVVRLVGSEVVPRESPLARVSALLQAHVRGYLDSNAGRLPADVTRQRINFREERVRQVAALNDHQQVLDWLRYLDSPYVTEASMLPAAVIAHRYQAVRAEAMLSGGPLGLGAPTDAPQRQLDFLTQHGQGFPVDVLEPGTARDFLVVVLSQSDRQLEPDELAVVRAAVDNWKQQWGGPVGEFLGPLLAHATGRRVTIWRESGRGTPPKMSDEYGPAAGRPVDLYHVAADPHNPTILNHYNAAAVNDGRQGAGASPAISAPVDTPAWQAQVGQGQPAAQTPSPPQLTATIRSRPNPDQPDPEPRTTPLERHRLDQGRTEVIWADPDEVSAEQDVVLMREITHNIEPDPAMDDAFPLRDPDDPSGRVYAPFADENGQLHPVVRANADLITASMTGGRQILKKIANDPEDPRLPPLPGKVMERLWPLLEQRVAAETRRLVLGESLENPRVKVIRMTADHLMDHERGRDRLEGKWGLGLDDAFVQQSLVELLAGGHAEQSLVELLAGFVVEPLGVHPGGVLEDTRQEAVWAQNHRLYPAYSVTLDISRPFANPDRRSRRRRLVLPRQRKGTIVMSAEGFANSIVFANTALKPGTTEIDRYRTNAVFLQFILRIPDNKNGIRRQEIKVLFGLSNLFDLKINPHRIVIADYGPHYGKGQNFAPSKPSKPIKQEPDTMPPST</sequence>
<feature type="compositionally biased region" description="Basic and acidic residues" evidence="1">
    <location>
        <begin position="2405"/>
        <end position="2421"/>
    </location>
</feature>
<proteinExistence type="predicted"/>
<feature type="region of interest" description="Disordered" evidence="1">
    <location>
        <begin position="919"/>
        <end position="945"/>
    </location>
</feature>
<gene>
    <name evidence="2" type="ORF">JD77_02953</name>
</gene>
<feature type="region of interest" description="Disordered" evidence="1">
    <location>
        <begin position="2371"/>
        <end position="2422"/>
    </location>
</feature>
<dbReference type="Proteomes" id="UP000319825">
    <property type="component" value="Unassembled WGS sequence"/>
</dbReference>
<feature type="compositionally biased region" description="Low complexity" evidence="1">
    <location>
        <begin position="1223"/>
        <end position="1237"/>
    </location>
</feature>
<reference evidence="2 3" key="1">
    <citation type="submission" date="2019-07" db="EMBL/GenBank/DDBJ databases">
        <title>R&amp;d 2014.</title>
        <authorList>
            <person name="Klenk H.-P."/>
        </authorList>
    </citation>
    <scope>NUCLEOTIDE SEQUENCE [LARGE SCALE GENOMIC DNA]</scope>
    <source>
        <strain evidence="2 3">DSM 43868</strain>
    </source>
</reference>
<evidence type="ECO:0000256" key="1">
    <source>
        <dbReference type="SAM" id="MobiDB-lite"/>
    </source>
</evidence>
<feature type="compositionally biased region" description="Pro residues" evidence="1">
    <location>
        <begin position="2001"/>
        <end position="2010"/>
    </location>
</feature>
<feature type="region of interest" description="Disordered" evidence="1">
    <location>
        <begin position="1972"/>
        <end position="2016"/>
    </location>
</feature>